<organism evidence="5">
    <name type="scientific">Alexandrium catenella</name>
    <name type="common">Red tide dinoflagellate</name>
    <name type="synonym">Gonyaulax catenella</name>
    <dbReference type="NCBI Taxonomy" id="2925"/>
    <lineage>
        <taxon>Eukaryota</taxon>
        <taxon>Sar</taxon>
        <taxon>Alveolata</taxon>
        <taxon>Dinophyceae</taxon>
        <taxon>Gonyaulacales</taxon>
        <taxon>Pyrocystaceae</taxon>
        <taxon>Alexandrium</taxon>
    </lineage>
</organism>
<dbReference type="EMBL" id="HBGE01104369">
    <property type="protein sequence ID" value="CAD9185448.1"/>
    <property type="molecule type" value="Transcribed_RNA"/>
</dbReference>
<dbReference type="InterPro" id="IPR035892">
    <property type="entry name" value="C2_domain_sf"/>
</dbReference>
<dbReference type="PRINTS" id="PR00360">
    <property type="entry name" value="C2DOMAIN"/>
</dbReference>
<feature type="domain" description="C2" evidence="4">
    <location>
        <begin position="113"/>
        <end position="235"/>
    </location>
</feature>
<dbReference type="InterPro" id="IPR000008">
    <property type="entry name" value="C2_dom"/>
</dbReference>
<sequence length="418" mass="45621">MEGRRATKGPGMLAGVANKDKCNNSRLMTAAQRIEMATVKRSQASMPEVQARDAEALFAKFDCEGTQLLSRGAVVELLRDIGLEKALGEGFSATARLAFDSHSADSHFLALPEFKQLYYRIAAQHSSLLPREPLLTICVLGAKGLPPADANGKSDPFCCVHVAGKPHTKSQTRVVEKTLDPWWGEEFDDKYGYEPGCNIVFEVFDYDKGQKPDLLGRAILPSEEFDRVGGFDGRLDLKETAKGYKPTVRARVVVNALPAVPPNLKIWINAAKGLPPADPNGQSDPFCTCMVVGKPFSKAQTKTKAKTLDPVWNETFDDKYRYEEGDSLLFEVYDFDKGSKCDFLCRATLPGSSFHRPGGFEGWLDLVDGPKGYLPKLQLKVVVLALEPEEDQEEGVEAAAPVAAAEAEAAPPPKPASE</sequence>
<dbReference type="Gene3D" id="2.60.40.150">
    <property type="entry name" value="C2 domain"/>
    <property type="match status" value="2"/>
</dbReference>
<evidence type="ECO:0000256" key="3">
    <source>
        <dbReference type="SAM" id="MobiDB-lite"/>
    </source>
</evidence>
<dbReference type="SMART" id="SM00239">
    <property type="entry name" value="C2"/>
    <property type="match status" value="2"/>
</dbReference>
<evidence type="ECO:0000313" key="5">
    <source>
        <dbReference type="EMBL" id="CAD9185448.1"/>
    </source>
</evidence>
<accession>A0A7S1S6I0</accession>
<dbReference type="PANTHER" id="PTHR45911">
    <property type="entry name" value="C2 DOMAIN-CONTAINING PROTEIN"/>
    <property type="match status" value="1"/>
</dbReference>
<evidence type="ECO:0000256" key="1">
    <source>
        <dbReference type="ARBA" id="ARBA00022723"/>
    </source>
</evidence>
<dbReference type="Pfam" id="PF00168">
    <property type="entry name" value="C2"/>
    <property type="match status" value="2"/>
</dbReference>
<feature type="region of interest" description="Disordered" evidence="3">
    <location>
        <begin position="390"/>
        <end position="418"/>
    </location>
</feature>
<keyword evidence="2" id="KW-0106">Calcium</keyword>
<name>A0A7S1S6I0_ALECA</name>
<feature type="compositionally biased region" description="Low complexity" evidence="3">
    <location>
        <begin position="397"/>
        <end position="409"/>
    </location>
</feature>
<gene>
    <name evidence="5" type="ORF">ACAT0790_LOCUS62222</name>
</gene>
<keyword evidence="1" id="KW-0479">Metal-binding</keyword>
<evidence type="ECO:0000259" key="4">
    <source>
        <dbReference type="PROSITE" id="PS50004"/>
    </source>
</evidence>
<evidence type="ECO:0000256" key="2">
    <source>
        <dbReference type="ARBA" id="ARBA00022837"/>
    </source>
</evidence>
<dbReference type="SUPFAM" id="SSF49562">
    <property type="entry name" value="C2 domain (Calcium/lipid-binding domain, CaLB)"/>
    <property type="match status" value="2"/>
</dbReference>
<protein>
    <recommendedName>
        <fullName evidence="4">C2 domain-containing protein</fullName>
    </recommendedName>
</protein>
<dbReference type="PROSITE" id="PS50004">
    <property type="entry name" value="C2"/>
    <property type="match status" value="2"/>
</dbReference>
<feature type="domain" description="C2" evidence="4">
    <location>
        <begin position="244"/>
        <end position="364"/>
    </location>
</feature>
<dbReference type="GO" id="GO:0046872">
    <property type="term" value="F:metal ion binding"/>
    <property type="evidence" value="ECO:0007669"/>
    <property type="project" value="UniProtKB-KW"/>
</dbReference>
<dbReference type="AlphaFoldDB" id="A0A7S1S6I0"/>
<proteinExistence type="predicted"/>
<dbReference type="CDD" id="cd00030">
    <property type="entry name" value="C2"/>
    <property type="match status" value="2"/>
</dbReference>
<reference evidence="5" key="1">
    <citation type="submission" date="2021-01" db="EMBL/GenBank/DDBJ databases">
        <authorList>
            <person name="Corre E."/>
            <person name="Pelletier E."/>
            <person name="Niang G."/>
            <person name="Scheremetjew M."/>
            <person name="Finn R."/>
            <person name="Kale V."/>
            <person name="Holt S."/>
            <person name="Cochrane G."/>
            <person name="Meng A."/>
            <person name="Brown T."/>
            <person name="Cohen L."/>
        </authorList>
    </citation>
    <scope>NUCLEOTIDE SEQUENCE</scope>
    <source>
        <strain evidence="5">OF101</strain>
    </source>
</reference>